<evidence type="ECO:0000313" key="4">
    <source>
        <dbReference type="Proteomes" id="UP000678499"/>
    </source>
</evidence>
<dbReference type="GO" id="GO:0004553">
    <property type="term" value="F:hydrolase activity, hydrolyzing O-glycosyl compounds"/>
    <property type="evidence" value="ECO:0007669"/>
    <property type="project" value="TreeGrafter"/>
</dbReference>
<dbReference type="InterPro" id="IPR022742">
    <property type="entry name" value="Hydrolase_4"/>
</dbReference>
<dbReference type="Pfam" id="PF12146">
    <property type="entry name" value="Hydrolase_4"/>
    <property type="match status" value="1"/>
</dbReference>
<dbReference type="InterPro" id="IPR052382">
    <property type="entry name" value="ABHD10_acyl-thioesterase"/>
</dbReference>
<name>A0A7R9G8S4_9CRUS</name>
<dbReference type="PANTHER" id="PTHR16138">
    <property type="entry name" value="MYCOPHENOLIC ACID ACYL-GLUCURONIDE ESTERASE, MITOCHONDRIAL"/>
    <property type="match status" value="1"/>
</dbReference>
<keyword evidence="1" id="KW-0378">Hydrolase</keyword>
<feature type="domain" description="Serine aminopeptidase S33" evidence="2">
    <location>
        <begin position="74"/>
        <end position="166"/>
    </location>
</feature>
<dbReference type="OrthoDB" id="408373at2759"/>
<evidence type="ECO:0000313" key="3">
    <source>
        <dbReference type="EMBL" id="CAD7273369.1"/>
    </source>
</evidence>
<evidence type="ECO:0000256" key="1">
    <source>
        <dbReference type="ARBA" id="ARBA00022801"/>
    </source>
</evidence>
<reference evidence="3" key="1">
    <citation type="submission" date="2020-11" db="EMBL/GenBank/DDBJ databases">
        <authorList>
            <person name="Tran Van P."/>
        </authorList>
    </citation>
    <scope>NUCLEOTIDE SEQUENCE</scope>
</reference>
<keyword evidence="4" id="KW-1185">Reference proteome</keyword>
<gene>
    <name evidence="3" type="ORF">NMOB1V02_LOCUS1260</name>
</gene>
<dbReference type="EMBL" id="CAJPEX010000123">
    <property type="protein sequence ID" value="CAG0913521.1"/>
    <property type="molecule type" value="Genomic_DNA"/>
</dbReference>
<organism evidence="3">
    <name type="scientific">Notodromas monacha</name>
    <dbReference type="NCBI Taxonomy" id="399045"/>
    <lineage>
        <taxon>Eukaryota</taxon>
        <taxon>Metazoa</taxon>
        <taxon>Ecdysozoa</taxon>
        <taxon>Arthropoda</taxon>
        <taxon>Crustacea</taxon>
        <taxon>Oligostraca</taxon>
        <taxon>Ostracoda</taxon>
        <taxon>Podocopa</taxon>
        <taxon>Podocopida</taxon>
        <taxon>Cypridocopina</taxon>
        <taxon>Cypridoidea</taxon>
        <taxon>Cyprididae</taxon>
        <taxon>Notodromas</taxon>
    </lineage>
</organism>
<evidence type="ECO:0000259" key="2">
    <source>
        <dbReference type="Pfam" id="PF12146"/>
    </source>
</evidence>
<sequence length="224" mass="25776">MNRLTYAILAGGRCARPYCTRAQPVTKILRISVDRGVSYSKLEGAPDKYTVVYHPGFLSCKWGQKSTMLAEFCREKRLSFLTYEYEGVGESPGLSLDKTPFHNWVEDAKLIMENCTEGPVIFVASSMGTWLSTLGAQDFFDRVKGIILVGGAFNFLYKYYVQFQKFASSEDMEMPYQQMMQDIPMVFPEAKIDFYLRRNGYHRMAEPEDLQLLRNTLEELIRSL</sequence>
<dbReference type="EMBL" id="OA882160">
    <property type="protein sequence ID" value="CAD7273369.1"/>
    <property type="molecule type" value="Genomic_DNA"/>
</dbReference>
<dbReference type="SUPFAM" id="SSF53474">
    <property type="entry name" value="alpha/beta-Hydrolases"/>
    <property type="match status" value="1"/>
</dbReference>
<accession>A0A7R9G8S4</accession>
<dbReference type="Proteomes" id="UP000678499">
    <property type="component" value="Unassembled WGS sequence"/>
</dbReference>
<dbReference type="InterPro" id="IPR029058">
    <property type="entry name" value="AB_hydrolase_fold"/>
</dbReference>
<dbReference type="PANTHER" id="PTHR16138:SF7">
    <property type="entry name" value="PALMITOYL-PROTEIN THIOESTERASE ABHD10, MITOCHONDRIAL"/>
    <property type="match status" value="1"/>
</dbReference>
<dbReference type="Gene3D" id="3.40.50.1820">
    <property type="entry name" value="alpha/beta hydrolase"/>
    <property type="match status" value="1"/>
</dbReference>
<protein>
    <recommendedName>
        <fullName evidence="2">Serine aminopeptidase S33 domain-containing protein</fullName>
    </recommendedName>
</protein>
<dbReference type="AlphaFoldDB" id="A0A7R9G8S4"/>
<proteinExistence type="predicted"/>